<protein>
    <recommendedName>
        <fullName evidence="7 18">Phosphatidate cytidylyltransferase</fullName>
        <ecNumber evidence="6 18">2.7.7.41</ecNumber>
    </recommendedName>
</protein>
<feature type="transmembrane region" description="Helical" evidence="19">
    <location>
        <begin position="189"/>
        <end position="209"/>
    </location>
</feature>
<dbReference type="AlphaFoldDB" id="A0A7C5HKE2"/>
<accession>A0A7C5HKE2</accession>
<organism evidence="20">
    <name type="scientific">Chlorobaculum parvum</name>
    <dbReference type="NCBI Taxonomy" id="274539"/>
    <lineage>
        <taxon>Bacteria</taxon>
        <taxon>Pseudomonadati</taxon>
        <taxon>Chlorobiota</taxon>
        <taxon>Chlorobiia</taxon>
        <taxon>Chlorobiales</taxon>
        <taxon>Chlorobiaceae</taxon>
        <taxon>Chlorobaculum</taxon>
    </lineage>
</organism>
<evidence type="ECO:0000256" key="13">
    <source>
        <dbReference type="ARBA" id="ARBA00022989"/>
    </source>
</evidence>
<dbReference type="UniPathway" id="UPA00557">
    <property type="reaction ID" value="UER00614"/>
</dbReference>
<name>A0A7C5HKE2_9CHLB</name>
<dbReference type="EMBL" id="DRSQ01000240">
    <property type="protein sequence ID" value="HHE33185.1"/>
    <property type="molecule type" value="Genomic_DNA"/>
</dbReference>
<feature type="transmembrane region" description="Helical" evidence="19">
    <location>
        <begin position="32"/>
        <end position="53"/>
    </location>
</feature>
<keyword evidence="16" id="KW-0594">Phospholipid biosynthesis</keyword>
<dbReference type="Proteomes" id="UP000886058">
    <property type="component" value="Unassembled WGS sequence"/>
</dbReference>
<gene>
    <name evidence="20" type="ORF">ENL07_11375</name>
</gene>
<evidence type="ECO:0000256" key="15">
    <source>
        <dbReference type="ARBA" id="ARBA00023136"/>
    </source>
</evidence>
<dbReference type="PANTHER" id="PTHR46382">
    <property type="entry name" value="PHOSPHATIDATE CYTIDYLYLTRANSFERASE"/>
    <property type="match status" value="1"/>
</dbReference>
<feature type="transmembrane region" description="Helical" evidence="19">
    <location>
        <begin position="60"/>
        <end position="77"/>
    </location>
</feature>
<evidence type="ECO:0000256" key="5">
    <source>
        <dbReference type="ARBA" id="ARBA00010185"/>
    </source>
</evidence>
<proteinExistence type="inferred from homology"/>
<comment type="pathway">
    <text evidence="3 18">Phospholipid metabolism; CDP-diacylglycerol biosynthesis; CDP-diacylglycerol from sn-glycerol 3-phosphate: step 3/3.</text>
</comment>
<evidence type="ECO:0000256" key="7">
    <source>
        <dbReference type="ARBA" id="ARBA00019373"/>
    </source>
</evidence>
<evidence type="ECO:0000256" key="19">
    <source>
        <dbReference type="SAM" id="Phobius"/>
    </source>
</evidence>
<dbReference type="PANTHER" id="PTHR46382:SF1">
    <property type="entry name" value="PHOSPHATIDATE CYTIDYLYLTRANSFERASE"/>
    <property type="match status" value="1"/>
</dbReference>
<evidence type="ECO:0000313" key="20">
    <source>
        <dbReference type="EMBL" id="HHE33185.1"/>
    </source>
</evidence>
<keyword evidence="11 18" id="KW-0812">Transmembrane</keyword>
<evidence type="ECO:0000256" key="6">
    <source>
        <dbReference type="ARBA" id="ARBA00012487"/>
    </source>
</evidence>
<dbReference type="PROSITE" id="PS01315">
    <property type="entry name" value="CDS"/>
    <property type="match status" value="1"/>
</dbReference>
<keyword evidence="10 18" id="KW-0808">Transferase</keyword>
<comment type="catalytic activity">
    <reaction evidence="1 18">
        <text>a 1,2-diacyl-sn-glycero-3-phosphate + CTP + H(+) = a CDP-1,2-diacyl-sn-glycerol + diphosphate</text>
        <dbReference type="Rhea" id="RHEA:16229"/>
        <dbReference type="ChEBI" id="CHEBI:15378"/>
        <dbReference type="ChEBI" id="CHEBI:33019"/>
        <dbReference type="ChEBI" id="CHEBI:37563"/>
        <dbReference type="ChEBI" id="CHEBI:58332"/>
        <dbReference type="ChEBI" id="CHEBI:58608"/>
        <dbReference type="EC" id="2.7.7.41"/>
    </reaction>
</comment>
<reference evidence="20" key="1">
    <citation type="journal article" date="2020" name="mSystems">
        <title>Genome- and Community-Level Interaction Insights into Carbon Utilization and Element Cycling Functions of Hydrothermarchaeota in Hydrothermal Sediment.</title>
        <authorList>
            <person name="Zhou Z."/>
            <person name="Liu Y."/>
            <person name="Xu W."/>
            <person name="Pan J."/>
            <person name="Luo Z.H."/>
            <person name="Li M."/>
        </authorList>
    </citation>
    <scope>NUCLEOTIDE SEQUENCE [LARGE SCALE GENOMIC DNA]</scope>
    <source>
        <strain evidence="20">HyVt-633</strain>
    </source>
</reference>
<evidence type="ECO:0000256" key="14">
    <source>
        <dbReference type="ARBA" id="ARBA00023098"/>
    </source>
</evidence>
<comment type="pathway">
    <text evidence="4">Lipid metabolism.</text>
</comment>
<evidence type="ECO:0000256" key="8">
    <source>
        <dbReference type="ARBA" id="ARBA00022475"/>
    </source>
</evidence>
<evidence type="ECO:0000256" key="18">
    <source>
        <dbReference type="RuleBase" id="RU003938"/>
    </source>
</evidence>
<keyword evidence="8" id="KW-1003">Cell membrane</keyword>
<keyword evidence="9" id="KW-0444">Lipid biosynthesis</keyword>
<evidence type="ECO:0000256" key="1">
    <source>
        <dbReference type="ARBA" id="ARBA00001698"/>
    </source>
</evidence>
<keyword evidence="13 19" id="KW-1133">Transmembrane helix</keyword>
<evidence type="ECO:0000256" key="12">
    <source>
        <dbReference type="ARBA" id="ARBA00022695"/>
    </source>
</evidence>
<evidence type="ECO:0000256" key="17">
    <source>
        <dbReference type="ARBA" id="ARBA00023264"/>
    </source>
</evidence>
<dbReference type="InterPro" id="IPR000374">
    <property type="entry name" value="PC_trans"/>
</dbReference>
<evidence type="ECO:0000256" key="4">
    <source>
        <dbReference type="ARBA" id="ARBA00005189"/>
    </source>
</evidence>
<dbReference type="GO" id="GO:0004605">
    <property type="term" value="F:phosphatidate cytidylyltransferase activity"/>
    <property type="evidence" value="ECO:0007669"/>
    <property type="project" value="UniProtKB-EC"/>
</dbReference>
<comment type="subcellular location">
    <subcellularLocation>
        <location evidence="2">Cell membrane</location>
        <topology evidence="2">Multi-pass membrane protein</topology>
    </subcellularLocation>
</comment>
<keyword evidence="14" id="KW-0443">Lipid metabolism</keyword>
<dbReference type="EC" id="2.7.7.41" evidence="6 18"/>
<evidence type="ECO:0000256" key="16">
    <source>
        <dbReference type="ARBA" id="ARBA00023209"/>
    </source>
</evidence>
<dbReference type="GO" id="GO:0005886">
    <property type="term" value="C:plasma membrane"/>
    <property type="evidence" value="ECO:0007669"/>
    <property type="project" value="UniProtKB-SubCell"/>
</dbReference>
<evidence type="ECO:0000256" key="11">
    <source>
        <dbReference type="ARBA" id="ARBA00022692"/>
    </source>
</evidence>
<evidence type="ECO:0000256" key="2">
    <source>
        <dbReference type="ARBA" id="ARBA00004651"/>
    </source>
</evidence>
<keyword evidence="12 18" id="KW-0548">Nucleotidyltransferase</keyword>
<evidence type="ECO:0000256" key="3">
    <source>
        <dbReference type="ARBA" id="ARBA00005119"/>
    </source>
</evidence>
<dbReference type="GO" id="GO:0016024">
    <property type="term" value="P:CDP-diacylglycerol biosynthetic process"/>
    <property type="evidence" value="ECO:0007669"/>
    <property type="project" value="UniProtKB-UniPathway"/>
</dbReference>
<comment type="caution">
    <text evidence="20">The sequence shown here is derived from an EMBL/GenBank/DDBJ whole genome shotgun (WGS) entry which is preliminary data.</text>
</comment>
<feature type="transmembrane region" description="Helical" evidence="19">
    <location>
        <begin position="147"/>
        <end position="168"/>
    </location>
</feature>
<keyword evidence="17" id="KW-1208">Phospholipid metabolism</keyword>
<evidence type="ECO:0000256" key="9">
    <source>
        <dbReference type="ARBA" id="ARBA00022516"/>
    </source>
</evidence>
<feature type="transmembrane region" description="Helical" evidence="19">
    <location>
        <begin position="107"/>
        <end position="127"/>
    </location>
</feature>
<evidence type="ECO:0000256" key="10">
    <source>
        <dbReference type="ARBA" id="ARBA00022679"/>
    </source>
</evidence>
<comment type="similarity">
    <text evidence="5 18">Belongs to the CDS family.</text>
</comment>
<dbReference type="Pfam" id="PF01148">
    <property type="entry name" value="CTP_transf_1"/>
    <property type="match status" value="1"/>
</dbReference>
<sequence length="276" mass="30063">MSSLTQSNLFQRVAVAIVGIPLLLWLNIQGGIFFFSLVLALSLMAIAEFRRLAVHHAHPVSLLVLLPLTALLQLNFYFRIVDYWEAVLVAVMALQVIELWRTQGSQLMNIGSTLLGLLYVNLCFGSLLRLRLAETTTGMGTGESLVLLLFMCVWAADIFAYFGGRGLGGKIFGRKFFARISPKKTWEGYLVGIAGSVLAAWGCSVFISGCPDGRALPIGLFIGAVGPLGDLMESMFKRDAGVKDSSALIPGHGGVLDRFDTVMFMAPLLYLFVTYA</sequence>
<keyword evidence="15 19" id="KW-0472">Membrane</keyword>